<dbReference type="SMART" id="SM00335">
    <property type="entry name" value="ANX"/>
    <property type="match status" value="4"/>
</dbReference>
<dbReference type="Gene3D" id="1.10.220.10">
    <property type="entry name" value="Annexin"/>
    <property type="match status" value="4"/>
</dbReference>
<dbReference type="PROSITE" id="PS51897">
    <property type="entry name" value="ANNEXIN_2"/>
    <property type="match status" value="4"/>
</dbReference>
<dbReference type="GO" id="GO:0005886">
    <property type="term" value="C:plasma membrane"/>
    <property type="evidence" value="ECO:0007669"/>
    <property type="project" value="TreeGrafter"/>
</dbReference>
<keyword evidence="3 4" id="KW-0041">Annexin</keyword>
<dbReference type="PROSITE" id="PS00223">
    <property type="entry name" value="ANNEXIN_1"/>
    <property type="match status" value="1"/>
</dbReference>
<dbReference type="GO" id="GO:0001786">
    <property type="term" value="F:phosphatidylserine binding"/>
    <property type="evidence" value="ECO:0007669"/>
    <property type="project" value="TreeGrafter"/>
</dbReference>
<evidence type="ECO:0000256" key="3">
    <source>
        <dbReference type="ARBA" id="ARBA00023216"/>
    </source>
</evidence>
<accession>F0X0L8</accession>
<gene>
    <name evidence="5" type="primary">AlNc14C504G11962</name>
    <name evidence="5" type="ORF">ALNC14_134530</name>
</gene>
<dbReference type="PANTHER" id="PTHR10502:SF102">
    <property type="entry name" value="ANNEXIN B11"/>
    <property type="match status" value="1"/>
</dbReference>
<comment type="similarity">
    <text evidence="1 4">Belongs to the annexin family.</text>
</comment>
<reference evidence="5" key="1">
    <citation type="journal article" date="2011" name="PLoS Biol.">
        <title>Gene gain and loss during evolution of obligate parasitism in the white rust pathogen of Arabidopsis thaliana.</title>
        <authorList>
            <person name="Kemen E."/>
            <person name="Gardiner A."/>
            <person name="Schultz-Larsen T."/>
            <person name="Kemen A.C."/>
            <person name="Balmuth A.L."/>
            <person name="Robert-Seilaniantz A."/>
            <person name="Bailey K."/>
            <person name="Holub E."/>
            <person name="Studholme D.J."/>
            <person name="Maclean D."/>
            <person name="Jones J.D."/>
        </authorList>
    </citation>
    <scope>NUCLEOTIDE SEQUENCE</scope>
</reference>
<evidence type="ECO:0000313" key="5">
    <source>
        <dbReference type="EMBL" id="CCA27309.1"/>
    </source>
</evidence>
<keyword evidence="4" id="KW-0111">Calcium/phospholipid-binding</keyword>
<dbReference type="Pfam" id="PF00191">
    <property type="entry name" value="Annexin"/>
    <property type="match status" value="4"/>
</dbReference>
<dbReference type="HOGENOM" id="CLU_025300_0_3_1"/>
<dbReference type="InterPro" id="IPR018252">
    <property type="entry name" value="Annexin_repeat_CS"/>
</dbReference>
<dbReference type="GO" id="GO:0005737">
    <property type="term" value="C:cytoplasm"/>
    <property type="evidence" value="ECO:0007669"/>
    <property type="project" value="TreeGrafter"/>
</dbReference>
<evidence type="ECO:0000256" key="2">
    <source>
        <dbReference type="ARBA" id="ARBA00022737"/>
    </source>
</evidence>
<dbReference type="InterPro" id="IPR001464">
    <property type="entry name" value="Annexin"/>
</dbReference>
<dbReference type="PRINTS" id="PR00196">
    <property type="entry name" value="ANNEXIN"/>
</dbReference>
<dbReference type="EMBL" id="FR824540">
    <property type="protein sequence ID" value="CCA27309.1"/>
    <property type="molecule type" value="Genomic_DNA"/>
</dbReference>
<protein>
    <recommendedName>
        <fullName evidence="4">Annexin</fullName>
    </recommendedName>
</protein>
<organism evidence="5">
    <name type="scientific">Albugo laibachii Nc14</name>
    <dbReference type="NCBI Taxonomy" id="890382"/>
    <lineage>
        <taxon>Eukaryota</taxon>
        <taxon>Sar</taxon>
        <taxon>Stramenopiles</taxon>
        <taxon>Oomycota</taxon>
        <taxon>Peronosporomycetes</taxon>
        <taxon>Albuginales</taxon>
        <taxon>Albuginaceae</taxon>
        <taxon>Albugo</taxon>
    </lineage>
</organism>
<dbReference type="PANTHER" id="PTHR10502">
    <property type="entry name" value="ANNEXIN"/>
    <property type="match status" value="1"/>
</dbReference>
<dbReference type="AlphaFoldDB" id="F0X0L8"/>
<dbReference type="InterPro" id="IPR018502">
    <property type="entry name" value="Annexin_repeat"/>
</dbReference>
<evidence type="ECO:0000256" key="1">
    <source>
        <dbReference type="ARBA" id="ARBA00007831"/>
    </source>
</evidence>
<dbReference type="InterPro" id="IPR037104">
    <property type="entry name" value="Annexin_sf"/>
</dbReference>
<dbReference type="SUPFAM" id="SSF47874">
    <property type="entry name" value="Annexin"/>
    <property type="match status" value="1"/>
</dbReference>
<proteinExistence type="inferred from homology"/>
<name>F0X0L8_9STRA</name>
<dbReference type="GO" id="GO:0005544">
    <property type="term" value="F:calcium-dependent phospholipid binding"/>
    <property type="evidence" value="ECO:0007669"/>
    <property type="project" value="UniProtKB-KW"/>
</dbReference>
<reference evidence="5" key="2">
    <citation type="submission" date="2011-02" db="EMBL/GenBank/DDBJ databases">
        <authorList>
            <person name="MacLean D."/>
        </authorList>
    </citation>
    <scope>NUCLEOTIDE SEQUENCE</scope>
</reference>
<comment type="domain">
    <text evidence="4">A pair of annexin repeats may form one binding site for calcium and phospholipid.</text>
</comment>
<dbReference type="GO" id="GO:0005509">
    <property type="term" value="F:calcium ion binding"/>
    <property type="evidence" value="ECO:0007669"/>
    <property type="project" value="InterPro"/>
</dbReference>
<keyword evidence="4" id="KW-0106">Calcium</keyword>
<keyword evidence="2 4" id="KW-0677">Repeat</keyword>
<sequence length="432" mass="49334">MHQLFLYPPSAHISMYNTPVEYSPAIDQAVQQIYSACKGFGTDEKRLIQAIGTQSPETRNRIAARYYEMYKKPLADKIKIKCSGDFGTLMQMISTSLPETEALALHQATKGLGTNESLCIQILSGRSNEEMQLLRRTFFNQTGKDLSVIMNSETSGDFKKVIMAMLQAPRQTYHPSIHTPARAEADAIALYNAGQGRLGTDERTFIRILVESPPSYLCELDALYSRMYHNNIVKAIQKEFSFDAKRSLVLMVRLILDPFPAIAEIFENTMKGFGTNEKELSIALVRYQNVLDHIKNAYKRLYGKDLRNRIHGETSGYYRQLLLAIYDAPQDPPTQHNVDRSQSVMHTWQYQSSIPQHHVSDRSPSMSQMYPSQLVYPAQTQYISSSGYNQHYPPPTQYPQQYYMTSPDVYTYPQVPPASNSHLPPPFPKYYF</sequence>
<evidence type="ECO:0000256" key="4">
    <source>
        <dbReference type="RuleBase" id="RU003540"/>
    </source>
</evidence>